<organism evidence="2">
    <name type="scientific">Tetraodon nigroviridis</name>
    <name type="common">Spotted green pufferfish</name>
    <name type="synonym">Chelonodon nigroviridis</name>
    <dbReference type="NCBI Taxonomy" id="99883"/>
    <lineage>
        <taxon>Eukaryota</taxon>
        <taxon>Metazoa</taxon>
        <taxon>Chordata</taxon>
        <taxon>Craniata</taxon>
        <taxon>Vertebrata</taxon>
        <taxon>Euteleostomi</taxon>
        <taxon>Actinopterygii</taxon>
        <taxon>Neopterygii</taxon>
        <taxon>Teleostei</taxon>
        <taxon>Neoteleostei</taxon>
        <taxon>Acanthomorphata</taxon>
        <taxon>Eupercaria</taxon>
        <taxon>Tetraodontiformes</taxon>
        <taxon>Tetradontoidea</taxon>
        <taxon>Tetraodontidae</taxon>
        <taxon>Tetraodon</taxon>
    </lineage>
</organism>
<reference evidence="2" key="1">
    <citation type="journal article" date="2004" name="Nature">
        <title>Genome duplication in the teleost fish Tetraodon nigroviridis reveals the early vertebrate proto-karyotype.</title>
        <authorList>
            <person name="Jaillon O."/>
            <person name="Aury J.-M."/>
            <person name="Brunet F."/>
            <person name="Petit J.-L."/>
            <person name="Stange-Thomann N."/>
            <person name="Mauceli E."/>
            <person name="Bouneau L."/>
            <person name="Fischer C."/>
            <person name="Ozouf-Costaz C."/>
            <person name="Bernot A."/>
            <person name="Nicaud S."/>
            <person name="Jaffe D."/>
            <person name="Fisher S."/>
            <person name="Lutfalla G."/>
            <person name="Dossat C."/>
            <person name="Segurens B."/>
            <person name="Dasilva C."/>
            <person name="Salanoubat M."/>
            <person name="Levy M."/>
            <person name="Boudet N."/>
            <person name="Castellano S."/>
            <person name="Anthouard V."/>
            <person name="Jubin C."/>
            <person name="Castelli V."/>
            <person name="Katinka M."/>
            <person name="Vacherie B."/>
            <person name="Biemont C."/>
            <person name="Skalli Z."/>
            <person name="Cattolico L."/>
            <person name="Poulain J."/>
            <person name="De Berardinis V."/>
            <person name="Cruaud C."/>
            <person name="Duprat S."/>
            <person name="Brottier P."/>
            <person name="Coutanceau J.-P."/>
            <person name="Gouzy J."/>
            <person name="Parra G."/>
            <person name="Lardier G."/>
            <person name="Chapple C."/>
            <person name="McKernan K.J."/>
            <person name="McEwan P."/>
            <person name="Bosak S."/>
            <person name="Kellis M."/>
            <person name="Volff J.-N."/>
            <person name="Guigo R."/>
            <person name="Zody M.C."/>
            <person name="Mesirov J."/>
            <person name="Lindblad-Toh K."/>
            <person name="Birren B."/>
            <person name="Nusbaum C."/>
            <person name="Kahn D."/>
            <person name="Robinson-Rechavi M."/>
            <person name="Laudet V."/>
            <person name="Schachter V."/>
            <person name="Quetier F."/>
            <person name="Saurin W."/>
            <person name="Scarpelli C."/>
            <person name="Wincker P."/>
            <person name="Lander E.S."/>
            <person name="Weissenbach J."/>
            <person name="Roest Crollius H."/>
        </authorList>
    </citation>
    <scope>NUCLEOTIDE SEQUENCE [LARGE SCALE GENOMIC DNA]</scope>
</reference>
<dbReference type="KEGG" id="tng:GSTEN00035503G001"/>
<dbReference type="EMBL" id="CAAE01015120">
    <property type="protein sequence ID" value="CAG12997.1"/>
    <property type="molecule type" value="Genomic_DNA"/>
</dbReference>
<dbReference type="AlphaFoldDB" id="Q4RF35"/>
<proteinExistence type="predicted"/>
<sequence>MSSESHQAMGDGEWMARLRSYATTGVWPSGGNRPAPRQRKQMAHADPWTDHSLWTVCGQCVCVTAAEELDNEARVASIQRWCTNS</sequence>
<evidence type="ECO:0000313" key="2">
    <source>
        <dbReference type="EMBL" id="CAG12997.1"/>
    </source>
</evidence>
<comment type="caution">
    <text evidence="2">The sequence shown here is derived from an EMBL/GenBank/DDBJ whole genome shotgun (WGS) entry which is preliminary data.</text>
</comment>
<dbReference type="OrthoDB" id="8954558at2759"/>
<name>Q4RF35_TETNG</name>
<accession>Q4RF35</accession>
<reference evidence="2" key="2">
    <citation type="submission" date="2004-02" db="EMBL/GenBank/DDBJ databases">
        <authorList>
            <consortium name="Genoscope"/>
            <consortium name="Whitehead Institute Centre for Genome Research"/>
        </authorList>
    </citation>
    <scope>NUCLEOTIDE SEQUENCE</scope>
</reference>
<protein>
    <submittedName>
        <fullName evidence="2">(spotted green pufferfish) hypothetical protein</fullName>
    </submittedName>
</protein>
<feature type="region of interest" description="Disordered" evidence="1">
    <location>
        <begin position="25"/>
        <end position="44"/>
    </location>
</feature>
<evidence type="ECO:0000256" key="1">
    <source>
        <dbReference type="SAM" id="MobiDB-lite"/>
    </source>
</evidence>
<gene>
    <name evidence="2" type="ORF">GSTENG00035503001</name>
</gene>